<evidence type="ECO:0000313" key="2">
    <source>
        <dbReference type="EMBL" id="SKB52648.1"/>
    </source>
</evidence>
<dbReference type="Gene3D" id="3.40.30.10">
    <property type="entry name" value="Glutaredoxin"/>
    <property type="match status" value="1"/>
</dbReference>
<dbReference type="EMBL" id="FUZF01000003">
    <property type="protein sequence ID" value="SKB52648.1"/>
    <property type="molecule type" value="Genomic_DNA"/>
</dbReference>
<organism evidence="2 3">
    <name type="scientific">Sphingobacterium nematocida</name>
    <dbReference type="NCBI Taxonomy" id="1513896"/>
    <lineage>
        <taxon>Bacteria</taxon>
        <taxon>Pseudomonadati</taxon>
        <taxon>Bacteroidota</taxon>
        <taxon>Sphingobacteriia</taxon>
        <taxon>Sphingobacteriales</taxon>
        <taxon>Sphingobacteriaceae</taxon>
        <taxon>Sphingobacterium</taxon>
    </lineage>
</organism>
<dbReference type="Proteomes" id="UP000190150">
    <property type="component" value="Unassembled WGS sequence"/>
</dbReference>
<feature type="domain" description="Thioredoxin" evidence="1">
    <location>
        <begin position="5"/>
        <end position="147"/>
    </location>
</feature>
<dbReference type="OrthoDB" id="120730at2"/>
<reference evidence="3" key="1">
    <citation type="submission" date="2017-02" db="EMBL/GenBank/DDBJ databases">
        <authorList>
            <person name="Varghese N."/>
            <person name="Submissions S."/>
        </authorList>
    </citation>
    <scope>NUCLEOTIDE SEQUENCE [LARGE SCALE GENOMIC DNA]</scope>
    <source>
        <strain evidence="3">DSM 24091</strain>
    </source>
</reference>
<dbReference type="InterPro" id="IPR036249">
    <property type="entry name" value="Thioredoxin-like_sf"/>
</dbReference>
<dbReference type="Pfam" id="PF13098">
    <property type="entry name" value="Thioredoxin_2"/>
    <property type="match status" value="1"/>
</dbReference>
<dbReference type="STRING" id="1513896.SAMN05660841_00970"/>
<protein>
    <submittedName>
        <fullName evidence="2">Thioredoxin-related protein</fullName>
    </submittedName>
</protein>
<proteinExistence type="predicted"/>
<dbReference type="InterPro" id="IPR013766">
    <property type="entry name" value="Thioredoxin_domain"/>
</dbReference>
<evidence type="ECO:0000313" key="3">
    <source>
        <dbReference type="Proteomes" id="UP000190150"/>
    </source>
</evidence>
<name>A0A1T5BZ74_9SPHI</name>
<dbReference type="AlphaFoldDB" id="A0A1T5BZ74"/>
<dbReference type="InterPro" id="IPR012336">
    <property type="entry name" value="Thioredoxin-like_fold"/>
</dbReference>
<dbReference type="RefSeq" id="WP_079641741.1">
    <property type="nucleotide sequence ID" value="NZ_FUZF01000003.1"/>
</dbReference>
<keyword evidence="3" id="KW-1185">Reference proteome</keyword>
<gene>
    <name evidence="2" type="ORF">SAMN05660841_00970</name>
</gene>
<dbReference type="SUPFAM" id="SSF52833">
    <property type="entry name" value="Thioredoxin-like"/>
    <property type="match status" value="1"/>
</dbReference>
<evidence type="ECO:0000259" key="1">
    <source>
        <dbReference type="PROSITE" id="PS51352"/>
    </source>
</evidence>
<accession>A0A1T5BZ74</accession>
<dbReference type="PROSITE" id="PS51352">
    <property type="entry name" value="THIOREDOXIN_2"/>
    <property type="match status" value="1"/>
</dbReference>
<sequence length="416" mass="46563">MRKLLTLLFIIPLFLTGQEKGIQFEHNGNWEKVKAKAKAENKHIFVDCFTTWCGPCIWMAENVFPQENVGSFFNANFVNLKLQMDQTKKDSDEVKSWYTEATRFAKDYDVRAYPTFLIFSPDGELVHRMVGGGEAEAFIARAKEGLDPETQYVTLVKKFEANPKDAAIAKSLAKAAQSAYDEPMASKAIAAFIATAGVDGALTSENIDLLLQGATSSKSASYGIIKDNMKKVDLLLVERKSEKTSNDVLSAVLTRELIMPKMSRNEYTPVDFVELQKEIEKAHPYVDMKSSIALSKAQYYGFHKDWPIFKDAVNEFVQLSNKAVSPEMLNSFAWTIFENCNDAACITSALTWSKRSLEGGENAAYLDTYANLLYKSGDKINAIKWQEKALGVASASEKENYQVTLNKMKAGQPTWE</sequence>